<dbReference type="NCBIfam" id="TIGR00266">
    <property type="entry name" value="TIGR00266 family protein"/>
    <property type="match status" value="1"/>
</dbReference>
<dbReference type="AlphaFoldDB" id="A0A1V6N1G5"/>
<keyword evidence="2" id="KW-1185">Reference proteome</keyword>
<dbReference type="EMBL" id="JXMW01000013">
    <property type="protein sequence ID" value="OQD58521.1"/>
    <property type="molecule type" value="Genomic_DNA"/>
</dbReference>
<sequence>MEYEIKGGSFPMVICKLEKGETMKNEGGSMALMTSKIKMESSTGGGILKGLGRALAGDSIFLNFFTAEEDDQEIGFANSFPGKIIPIELDGNKTIIAQKSAYLASEKDVDINMHFRKKLGTGLFGGEGFILQKFSGVGIVFLEIDGEVVEYDLKEGEKLVIDQGHLAAMDESVDFDIQRVKGAKNIMFGGEGLFLGTLTGPGKVWVQTMPLSNFIEAIIPYIPRND</sequence>
<dbReference type="SUPFAM" id="SSF51219">
    <property type="entry name" value="TRAP-like"/>
    <property type="match status" value="1"/>
</dbReference>
<dbReference type="Gene3D" id="3.60.160.10">
    <property type="entry name" value="Mitochondrial biogenesis AIM24"/>
    <property type="match status" value="1"/>
</dbReference>
<dbReference type="OrthoDB" id="7592at2157"/>
<gene>
    <name evidence="1" type="ORF">MBBAR_13c00200</name>
</gene>
<comment type="caution">
    <text evidence="1">The sequence shown here is derived from an EMBL/GenBank/DDBJ whole genome shotgun (WGS) entry which is preliminary data.</text>
</comment>
<dbReference type="PANTHER" id="PTHR43657">
    <property type="entry name" value="TRYPTOPHAN RNA-BINDING ATTENUATOR PROTEIN-LIKE PROTEIN"/>
    <property type="match status" value="1"/>
</dbReference>
<accession>A0A1V6N1G5</accession>
<evidence type="ECO:0000313" key="2">
    <source>
        <dbReference type="Proteomes" id="UP000191661"/>
    </source>
</evidence>
<proteinExistence type="predicted"/>
<dbReference type="InterPro" id="IPR016031">
    <property type="entry name" value="Trp_RNA-bd_attenuator-like_dom"/>
</dbReference>
<organism evidence="1 2">
    <name type="scientific">Methanobrevibacter arboriphilus JCM 13429 = DSM 1125</name>
    <dbReference type="NCBI Taxonomy" id="1300164"/>
    <lineage>
        <taxon>Archaea</taxon>
        <taxon>Methanobacteriati</taxon>
        <taxon>Methanobacteriota</taxon>
        <taxon>Methanomada group</taxon>
        <taxon>Methanobacteria</taxon>
        <taxon>Methanobacteriales</taxon>
        <taxon>Methanobacteriaceae</taxon>
        <taxon>Methanobrevibacter</taxon>
    </lineage>
</organism>
<dbReference type="PANTHER" id="PTHR43657:SF1">
    <property type="entry name" value="ALTERED INHERITANCE OF MITOCHONDRIA PROTEIN 24, MITOCHONDRIAL"/>
    <property type="match status" value="1"/>
</dbReference>
<dbReference type="InterPro" id="IPR002838">
    <property type="entry name" value="AIM24"/>
</dbReference>
<name>A0A1V6N1G5_METAZ</name>
<dbReference type="Pfam" id="PF01987">
    <property type="entry name" value="AIM24"/>
    <property type="match status" value="1"/>
</dbReference>
<evidence type="ECO:0008006" key="3">
    <source>
        <dbReference type="Google" id="ProtNLM"/>
    </source>
</evidence>
<dbReference type="Proteomes" id="UP000191661">
    <property type="component" value="Unassembled WGS sequence"/>
</dbReference>
<dbReference type="InterPro" id="IPR036983">
    <property type="entry name" value="AIM24_sf"/>
</dbReference>
<protein>
    <recommendedName>
        <fullName evidence="3">TIGR00266 family protein</fullName>
    </recommendedName>
</protein>
<reference evidence="1 2" key="1">
    <citation type="submission" date="2014-12" db="EMBL/GenBank/DDBJ databases">
        <title>Genome sequence of Methanobrevibacter arboriphilicus DH1, DSM1125.</title>
        <authorList>
            <person name="Poehlein A."/>
            <person name="Thauer R.K."/>
            <person name="Seedorf H."/>
            <person name="Daniel R."/>
        </authorList>
    </citation>
    <scope>NUCLEOTIDE SEQUENCE [LARGE SCALE GENOMIC DNA]</scope>
    <source>
        <strain evidence="1 2">DH1</strain>
    </source>
</reference>
<dbReference type="RefSeq" id="WP_080460607.1">
    <property type="nucleotide sequence ID" value="NZ_JXMW01000013.1"/>
</dbReference>
<evidence type="ECO:0000313" key="1">
    <source>
        <dbReference type="EMBL" id="OQD58521.1"/>
    </source>
</evidence>